<feature type="compositionally biased region" description="Polar residues" evidence="3">
    <location>
        <begin position="225"/>
        <end position="237"/>
    </location>
</feature>
<name>A0AA35KDM1_9SAUR</name>
<dbReference type="Pfam" id="PF10211">
    <property type="entry name" value="Ax_dynein_light"/>
    <property type="match status" value="1"/>
</dbReference>
<feature type="coiled-coil region" evidence="2">
    <location>
        <begin position="451"/>
        <end position="482"/>
    </location>
</feature>
<evidence type="ECO:0000256" key="2">
    <source>
        <dbReference type="SAM" id="Coils"/>
    </source>
</evidence>
<dbReference type="PANTHER" id="PTHR23052">
    <property type="entry name" value="AXONEMAL DYNEIN LIGHT CHAIN DOMAIN-CONTAINING PROTEIN 1"/>
    <property type="match status" value="1"/>
</dbReference>
<evidence type="ECO:0000256" key="3">
    <source>
        <dbReference type="SAM" id="MobiDB-lite"/>
    </source>
</evidence>
<sequence>MKAGSAWRKFWAEAASALSGAERDACQRRAVPMATDADGQRAERGQRGRHAAGGLSLRQPRGHEPSAEIYAAANNLRLAPVPPSTSKQENKKLRDASSLVSVSKDSNELPQLRDKSAALDSSKPLPTSLQRDFIPEEIFVALTSAANPIPCPSVLRPPKKTKSIKDFQGCIRTTDGVWQHPVRRNKFRYLIEHPICLTGAGRDVSFLYDLAAEKEAKNPPPTPVSHKTSTNLQQQEPTATKLPAGIADSLVPEEFHILKNKGVLRLEYYDDKYTTLLEDDENRLRVFPSMKPSGRLEVLQLMKVMDTMLERAGTNNKDVGVTGVSQMHNVLEVLKVEQNIYNIVFHEIIRQVSVDCAERGELLSKLRQRYVELLERIPRQMRNLYREMMAQRVMDKHITDELFHFKEAIGKLTRELNTIREHDRRVTVEAEKAYEELAKAVQDSEMNANLLDEYRELYELQRRRLEAQIHQLTQEKELWSNATYELALKVIEKNKLILARRMYDSEKAWVKGMRHFIMMLASQDATDLSTLQELTQEFRERVSQIATELEQIEETSRDRARSIQNGLAGWLSYFQNHVLGKGTYTFAKGASLLDQILVDLKVWEKMLNEELAQFGGEILLLRQEPLTVTTNLQKQWVDLGLVVHGRHKTLKGRMPVELKMLERINKQSTLLCEQYRIRICGDNGSARILTSLINSLEDWSFKLLANQQKGSMHETEWIKFFQTVSEWIAQIDDLLSFIGSGDTVEDRRLRAFHSLLIPEDVFKKIQQWILTTTSGSEKENDQLSHELNDFHNALSKWMVNLLIHMAPDHISRDTLPLTDAEAARQAERKLLNIFKLEGEATGLAAKLSTFSCYIVSCCKEMVATITRQKMVTLQPDAEHELQQLERIKTECLDWIETCNLLLSGMKTTPTTLISQEDLVGLFGLEVLQLKRQLPPRPEQRVESSTTTDVPVEEEKKDKEAVDVLKDQEAPEQKQVLEAEEQPPVPSTSTGEQAESLAVTYPVRYIGDDSNVYVKTMQVQEITVSRRELHASQWTTKASKKEFELLASLEILEERLVEAEKRAQQAEEKSEVLHEDLEEALAKIQNMEGEQPKLKDPEQKETKLKAEVVVKEQTESPSQPSTPKPRMKKFPKPKR</sequence>
<proteinExistence type="predicted"/>
<feature type="region of interest" description="Disordered" evidence="3">
    <location>
        <begin position="1081"/>
        <end position="1134"/>
    </location>
</feature>
<feature type="region of interest" description="Disordered" evidence="3">
    <location>
        <begin position="30"/>
        <end position="66"/>
    </location>
</feature>
<dbReference type="InterPro" id="IPR052845">
    <property type="entry name" value="Axonemal_dynein_LC_domain"/>
</dbReference>
<gene>
    <name evidence="4" type="ORF">PODLI_1B022767</name>
</gene>
<feature type="compositionally biased region" description="Basic residues" evidence="3">
    <location>
        <begin position="1124"/>
        <end position="1134"/>
    </location>
</feature>
<keyword evidence="5" id="KW-1185">Reference proteome</keyword>
<dbReference type="AlphaFoldDB" id="A0AA35KDM1"/>
<accession>A0AA35KDM1</accession>
<keyword evidence="1 2" id="KW-0175">Coiled coil</keyword>
<dbReference type="PANTHER" id="PTHR23052:SF1">
    <property type="entry name" value="AXONEMAL DYNEIN LIGHT CHAIN DOMAIN-CONTAINING PROTEIN 1"/>
    <property type="match status" value="1"/>
</dbReference>
<protein>
    <submittedName>
        <fullName evidence="4">Axonemal dynein light chain domain containing 1</fullName>
    </submittedName>
</protein>
<dbReference type="GO" id="GO:0005737">
    <property type="term" value="C:cytoplasm"/>
    <property type="evidence" value="ECO:0007669"/>
    <property type="project" value="UniProtKB-ARBA"/>
</dbReference>
<dbReference type="Proteomes" id="UP001178461">
    <property type="component" value="Chromosome 6"/>
</dbReference>
<feature type="compositionally biased region" description="Basic and acidic residues" evidence="3">
    <location>
        <begin position="952"/>
        <end position="976"/>
    </location>
</feature>
<evidence type="ECO:0000256" key="1">
    <source>
        <dbReference type="ARBA" id="ARBA00023054"/>
    </source>
</evidence>
<evidence type="ECO:0000313" key="5">
    <source>
        <dbReference type="Proteomes" id="UP001178461"/>
    </source>
</evidence>
<feature type="region of interest" description="Disordered" evidence="3">
    <location>
        <begin position="216"/>
        <end position="237"/>
    </location>
</feature>
<organism evidence="4 5">
    <name type="scientific">Podarcis lilfordi</name>
    <name type="common">Lilford's wall lizard</name>
    <dbReference type="NCBI Taxonomy" id="74358"/>
    <lineage>
        <taxon>Eukaryota</taxon>
        <taxon>Metazoa</taxon>
        <taxon>Chordata</taxon>
        <taxon>Craniata</taxon>
        <taxon>Vertebrata</taxon>
        <taxon>Euteleostomi</taxon>
        <taxon>Lepidosauria</taxon>
        <taxon>Squamata</taxon>
        <taxon>Bifurcata</taxon>
        <taxon>Unidentata</taxon>
        <taxon>Episquamata</taxon>
        <taxon>Laterata</taxon>
        <taxon>Lacertibaenia</taxon>
        <taxon>Lacertidae</taxon>
        <taxon>Podarcis</taxon>
    </lineage>
</organism>
<evidence type="ECO:0000313" key="4">
    <source>
        <dbReference type="EMBL" id="CAI5776402.1"/>
    </source>
</evidence>
<feature type="compositionally biased region" description="Basic and acidic residues" evidence="3">
    <location>
        <begin position="105"/>
        <end position="117"/>
    </location>
</feature>
<feature type="compositionally biased region" description="Basic and acidic residues" evidence="3">
    <location>
        <begin position="1089"/>
        <end position="1113"/>
    </location>
</feature>
<feature type="region of interest" description="Disordered" evidence="3">
    <location>
        <begin position="933"/>
        <end position="993"/>
    </location>
</feature>
<reference evidence="4" key="1">
    <citation type="submission" date="2022-12" db="EMBL/GenBank/DDBJ databases">
        <authorList>
            <person name="Alioto T."/>
            <person name="Alioto T."/>
            <person name="Gomez Garrido J."/>
        </authorList>
    </citation>
    <scope>NUCLEOTIDE SEQUENCE</scope>
</reference>
<dbReference type="InterPro" id="IPR019347">
    <property type="entry name" value="Axonemal_dynein_light_chain"/>
</dbReference>
<dbReference type="EMBL" id="OX395131">
    <property type="protein sequence ID" value="CAI5776402.1"/>
    <property type="molecule type" value="Genomic_DNA"/>
</dbReference>
<feature type="region of interest" description="Disordered" evidence="3">
    <location>
        <begin position="79"/>
        <end position="127"/>
    </location>
</feature>